<organism evidence="1 2">
    <name type="scientific">Pseudorhizobium tarimense</name>
    <dbReference type="NCBI Taxonomy" id="1079109"/>
    <lineage>
        <taxon>Bacteria</taxon>
        <taxon>Pseudomonadati</taxon>
        <taxon>Pseudomonadota</taxon>
        <taxon>Alphaproteobacteria</taxon>
        <taxon>Hyphomicrobiales</taxon>
        <taxon>Rhizobiaceae</taxon>
        <taxon>Rhizobium/Agrobacterium group</taxon>
        <taxon>Pseudorhizobium</taxon>
    </lineage>
</organism>
<proteinExistence type="predicted"/>
<dbReference type="RefSeq" id="WP_247245468.1">
    <property type="nucleotide sequence ID" value="NZ_JALJRA010000015.1"/>
</dbReference>
<evidence type="ECO:0000313" key="2">
    <source>
        <dbReference type="Proteomes" id="UP001549031"/>
    </source>
</evidence>
<evidence type="ECO:0008006" key="3">
    <source>
        <dbReference type="Google" id="ProtNLM"/>
    </source>
</evidence>
<accession>A0ABV2HBD6</accession>
<protein>
    <recommendedName>
        <fullName evidence="3">Mu-like prophage FluMu N-terminal domain-containing protein</fullName>
    </recommendedName>
</protein>
<gene>
    <name evidence="1" type="ORF">ABID21_003987</name>
</gene>
<dbReference type="EMBL" id="JBEPLJ010000016">
    <property type="protein sequence ID" value="MET3587856.1"/>
    <property type="molecule type" value="Genomic_DNA"/>
</dbReference>
<dbReference type="Proteomes" id="UP001549031">
    <property type="component" value="Unassembled WGS sequence"/>
</dbReference>
<evidence type="ECO:0000313" key="1">
    <source>
        <dbReference type="EMBL" id="MET3587856.1"/>
    </source>
</evidence>
<reference evidence="1 2" key="1">
    <citation type="submission" date="2024-06" db="EMBL/GenBank/DDBJ databases">
        <title>Genomic Encyclopedia of Type Strains, Phase IV (KMG-IV): sequencing the most valuable type-strain genomes for metagenomic binning, comparative biology and taxonomic classification.</title>
        <authorList>
            <person name="Goeker M."/>
        </authorList>
    </citation>
    <scope>NUCLEOTIDE SEQUENCE [LARGE SCALE GENOMIC DNA]</scope>
    <source>
        <strain evidence="1 2">DSM 105042</strain>
    </source>
</reference>
<keyword evidence="2" id="KW-1185">Reference proteome</keyword>
<name>A0ABV2HBD6_9HYPH</name>
<comment type="caution">
    <text evidence="1">The sequence shown here is derived from an EMBL/GenBank/DDBJ whole genome shotgun (WGS) entry which is preliminary data.</text>
</comment>
<sequence length="62" mass="6640">MAEGKRKLVKVEVTQAFRRYKVGDTPMLTAHEAKALEQQGMVKAATQAAEKQTAKVAAPGAV</sequence>